<feature type="domain" description="Glycoside hydrolase family 3 N-terminal" evidence="7">
    <location>
        <begin position="62"/>
        <end position="384"/>
    </location>
</feature>
<dbReference type="PROSITE" id="PS51257">
    <property type="entry name" value="PROKAR_LIPOPROTEIN"/>
    <property type="match status" value="1"/>
</dbReference>
<evidence type="ECO:0000256" key="4">
    <source>
        <dbReference type="ARBA" id="ARBA00022801"/>
    </source>
</evidence>
<dbReference type="InterPro" id="IPR019800">
    <property type="entry name" value="Glyco_hydro_3_AS"/>
</dbReference>
<evidence type="ECO:0000256" key="3">
    <source>
        <dbReference type="ARBA" id="ARBA00012663"/>
    </source>
</evidence>
<evidence type="ECO:0000256" key="6">
    <source>
        <dbReference type="SAM" id="SignalP"/>
    </source>
</evidence>
<dbReference type="NCBIfam" id="NF003740">
    <property type="entry name" value="PRK05337.1"/>
    <property type="match status" value="1"/>
</dbReference>
<dbReference type="PROSITE" id="PS00775">
    <property type="entry name" value="GLYCOSYL_HYDROL_F3"/>
    <property type="match status" value="1"/>
</dbReference>
<feature type="chain" id="PRO_5047379315" description="beta-N-acetylhexosaminidase" evidence="6">
    <location>
        <begin position="25"/>
        <end position="413"/>
    </location>
</feature>
<keyword evidence="9" id="KW-1185">Reference proteome</keyword>
<sequence>MNRNYKFIFLVACCTLLMSGCSQFTQKNKDKETDVTNSPITEPPKKEEIVLSKVEETIDQMTLEEKVGQLLVIGVEGTSFSSEMDNLIRNYHVGGVIIMGRNVATTNEMLQLINGIKKANEHNKIPLFLSVDEEGGRVSRLPVGIPKLPTSAQIGKLNDESVSYRAGTYLAGVLNEFGYNMNFAPVLDVNSNPRNPVIGNRSFGSDPYQVAKLGISTMHGMMDNGIIPVVKHFPGHGDTVVDSHKALPKVETTLEALRNVELVPFQKAIEEGADAVMVAHILFPALDPDYPSSMSKAIITGLLRNEMKFEGVIITDDLTMGAIANDYTIPEAAVQSFIAGSDQLLVVRDYEVQLNTLNAFIKAIETGEITEERLNESVKRILTLKEKYSVSGEVHEKVDMDKINELYDKLQLK</sequence>
<name>A0ABV2KFK0_SPOPS</name>
<evidence type="ECO:0000313" key="9">
    <source>
        <dbReference type="Proteomes" id="UP001549104"/>
    </source>
</evidence>
<evidence type="ECO:0000313" key="8">
    <source>
        <dbReference type="EMBL" id="MET3658864.1"/>
    </source>
</evidence>
<dbReference type="PANTHER" id="PTHR30480:SF13">
    <property type="entry name" value="BETA-HEXOSAMINIDASE"/>
    <property type="match status" value="1"/>
</dbReference>
<comment type="caution">
    <text evidence="8">The sequence shown here is derived from an EMBL/GenBank/DDBJ whole genome shotgun (WGS) entry which is preliminary data.</text>
</comment>
<keyword evidence="4 8" id="KW-0378">Hydrolase</keyword>
<evidence type="ECO:0000256" key="1">
    <source>
        <dbReference type="ARBA" id="ARBA00001231"/>
    </source>
</evidence>
<accession>A0ABV2KFK0</accession>
<dbReference type="Gene3D" id="3.20.20.300">
    <property type="entry name" value="Glycoside hydrolase, family 3, N-terminal domain"/>
    <property type="match status" value="1"/>
</dbReference>
<comment type="catalytic activity">
    <reaction evidence="1">
        <text>Hydrolysis of terminal non-reducing N-acetyl-D-hexosamine residues in N-acetyl-beta-D-hexosaminides.</text>
        <dbReference type="EC" id="3.2.1.52"/>
    </reaction>
</comment>
<dbReference type="InterPro" id="IPR001764">
    <property type="entry name" value="Glyco_hydro_3_N"/>
</dbReference>
<evidence type="ECO:0000259" key="7">
    <source>
        <dbReference type="Pfam" id="PF00933"/>
    </source>
</evidence>
<reference evidence="8 9" key="1">
    <citation type="submission" date="2024-06" db="EMBL/GenBank/DDBJ databases">
        <title>Sorghum-associated microbial communities from plants grown in Nebraska, USA.</title>
        <authorList>
            <person name="Schachtman D."/>
        </authorList>
    </citation>
    <scope>NUCLEOTIDE SEQUENCE [LARGE SCALE GENOMIC DNA]</scope>
    <source>
        <strain evidence="8 9">1288</strain>
    </source>
</reference>
<dbReference type="GO" id="GO:0004563">
    <property type="term" value="F:beta-N-acetylhexosaminidase activity"/>
    <property type="evidence" value="ECO:0007669"/>
    <property type="project" value="UniProtKB-EC"/>
</dbReference>
<comment type="similarity">
    <text evidence="2">Belongs to the glycosyl hydrolase 3 family.</text>
</comment>
<protein>
    <recommendedName>
        <fullName evidence="3">beta-N-acetylhexosaminidase</fullName>
        <ecNumber evidence="3">3.2.1.52</ecNumber>
    </recommendedName>
</protein>
<dbReference type="SUPFAM" id="SSF51445">
    <property type="entry name" value="(Trans)glycosidases"/>
    <property type="match status" value="1"/>
</dbReference>
<feature type="signal peptide" evidence="6">
    <location>
        <begin position="1"/>
        <end position="24"/>
    </location>
</feature>
<dbReference type="InterPro" id="IPR050226">
    <property type="entry name" value="NagZ_Beta-hexosaminidase"/>
</dbReference>
<keyword evidence="6" id="KW-0732">Signal</keyword>
<organism evidence="8 9">
    <name type="scientific">Sporosarcina psychrophila</name>
    <name type="common">Bacillus psychrophilus</name>
    <dbReference type="NCBI Taxonomy" id="1476"/>
    <lineage>
        <taxon>Bacteria</taxon>
        <taxon>Bacillati</taxon>
        <taxon>Bacillota</taxon>
        <taxon>Bacilli</taxon>
        <taxon>Bacillales</taxon>
        <taxon>Caryophanaceae</taxon>
        <taxon>Sporosarcina</taxon>
    </lineage>
</organism>
<gene>
    <name evidence="8" type="ORF">ABIC55_003982</name>
</gene>
<dbReference type="PANTHER" id="PTHR30480">
    <property type="entry name" value="BETA-HEXOSAMINIDASE-RELATED"/>
    <property type="match status" value="1"/>
</dbReference>
<dbReference type="Proteomes" id="UP001549104">
    <property type="component" value="Unassembled WGS sequence"/>
</dbReference>
<evidence type="ECO:0000256" key="5">
    <source>
        <dbReference type="ARBA" id="ARBA00023295"/>
    </source>
</evidence>
<keyword evidence="5 8" id="KW-0326">Glycosidase</keyword>
<dbReference type="EC" id="3.2.1.52" evidence="3"/>
<dbReference type="RefSeq" id="WP_354314479.1">
    <property type="nucleotide sequence ID" value="NZ_JBEPME010000006.1"/>
</dbReference>
<evidence type="ECO:0000256" key="2">
    <source>
        <dbReference type="ARBA" id="ARBA00005336"/>
    </source>
</evidence>
<dbReference type="InterPro" id="IPR017853">
    <property type="entry name" value="GH"/>
</dbReference>
<dbReference type="EMBL" id="JBEPME010000006">
    <property type="protein sequence ID" value="MET3658864.1"/>
    <property type="molecule type" value="Genomic_DNA"/>
</dbReference>
<dbReference type="InterPro" id="IPR036962">
    <property type="entry name" value="Glyco_hydro_3_N_sf"/>
</dbReference>
<proteinExistence type="inferred from homology"/>
<dbReference type="Pfam" id="PF00933">
    <property type="entry name" value="Glyco_hydro_3"/>
    <property type="match status" value="1"/>
</dbReference>